<reference evidence="1" key="1">
    <citation type="submission" date="2024-05" db="EMBL/GenBank/DDBJ databases">
        <title>Complete genomes of an iridovirus, and two densoviruses identified in lab reared social spiders in California, USA.</title>
        <authorList>
            <person name="Millerwise S."/>
            <person name="Lund M.C."/>
            <person name="Schmidlin K."/>
            <person name="Kraberger S."/>
            <person name="Harrison J."/>
            <person name="Cease A."/>
            <person name="Pinter-Wollman N."/>
            <person name="Varsani A."/>
        </authorList>
    </citation>
    <scope>NUCLEOTIDE SEQUENCE</scope>
    <source>
        <strain evidence="1">SocP20</strain>
    </source>
</reference>
<organism evidence="1">
    <name type="scientific">Iridovirus sp</name>
    <dbReference type="NCBI Taxonomy" id="135728"/>
    <lineage>
        <taxon>Viruses</taxon>
        <taxon>Varidnaviria</taxon>
        <taxon>Bamfordvirae</taxon>
        <taxon>Nucleocytoviricota</taxon>
        <taxon>Megaviricetes</taxon>
        <taxon>Pimascovirales</taxon>
        <taxon>Pimascovirales incertae sedis</taxon>
        <taxon>Iridoviridae</taxon>
        <taxon>Betairidovirinae</taxon>
        <taxon>Iridovirus</taxon>
    </lineage>
</organism>
<evidence type="ECO:0000313" key="1">
    <source>
        <dbReference type="EMBL" id="XBY85665.1"/>
    </source>
</evidence>
<protein>
    <submittedName>
        <fullName evidence="1">Uncharacterized protein</fullName>
    </submittedName>
</protein>
<proteinExistence type="predicted"/>
<sequence length="47" mass="5537">MEPGKSRNCRRMIPWINQRKVITAHMIQPICIFINKGSMMYRIKSTG</sequence>
<dbReference type="EMBL" id="PP847201">
    <property type="protein sequence ID" value="XBY85665.1"/>
    <property type="molecule type" value="Genomic_DNA"/>
</dbReference>
<name>A0AAU7YC74_9VIRU</name>
<accession>A0AAU7YC74</accession>